<evidence type="ECO:0000313" key="2">
    <source>
        <dbReference type="EMBL" id="GKT47592.1"/>
    </source>
</evidence>
<organism evidence="2 3">
    <name type="scientific">Colletotrichum spaethianum</name>
    <dbReference type="NCBI Taxonomy" id="700344"/>
    <lineage>
        <taxon>Eukaryota</taxon>
        <taxon>Fungi</taxon>
        <taxon>Dikarya</taxon>
        <taxon>Ascomycota</taxon>
        <taxon>Pezizomycotina</taxon>
        <taxon>Sordariomycetes</taxon>
        <taxon>Hypocreomycetidae</taxon>
        <taxon>Glomerellales</taxon>
        <taxon>Glomerellaceae</taxon>
        <taxon>Colletotrichum</taxon>
        <taxon>Colletotrichum spaethianum species complex</taxon>
    </lineage>
</organism>
<dbReference type="Proteomes" id="UP001055115">
    <property type="component" value="Unassembled WGS sequence"/>
</dbReference>
<sequence>MKMKLLFLIEILASAHAAVLPQVASKSLSYRQVAENTSEIRWYVTPGKKTNVLQTTEDFSYQYEVTVAYTQITSVHAEDTYLTANVTEAFRSYYQVYTYHKDALIGWNDSASPLHVFCRLDQYGSILTPLAKLAWDPEQVSFVEIDQKTKNSSMYVALLLGDSAAGTSHDEIFETLELRRAYVESRLNAHPELASGLNNFIQSGKSLQTSVDGGKVFMDSLQADSPFTYATFWEHVALEEYWFDTPGSATTFFNGLPKLGSLLWQGSAGSYAVAGVPKLIFEKDTNRL</sequence>
<name>A0AA37P8G8_9PEZI</name>
<evidence type="ECO:0000256" key="1">
    <source>
        <dbReference type="SAM" id="SignalP"/>
    </source>
</evidence>
<feature type="signal peptide" evidence="1">
    <location>
        <begin position="1"/>
        <end position="17"/>
    </location>
</feature>
<dbReference type="AlphaFoldDB" id="A0AA37P8G8"/>
<gene>
    <name evidence="2" type="ORF">ColSpa_07773</name>
</gene>
<evidence type="ECO:0000313" key="3">
    <source>
        <dbReference type="Proteomes" id="UP001055115"/>
    </source>
</evidence>
<keyword evidence="1" id="KW-0732">Signal</keyword>
<protein>
    <submittedName>
        <fullName evidence="2">Uncharacterized protein</fullName>
    </submittedName>
</protein>
<accession>A0AA37P8G8</accession>
<reference evidence="2 3" key="1">
    <citation type="submission" date="2022-03" db="EMBL/GenBank/DDBJ databases">
        <title>Genome data of Colletotrichum spp.</title>
        <authorList>
            <person name="Utami Y.D."/>
            <person name="Hiruma K."/>
        </authorList>
    </citation>
    <scope>NUCLEOTIDE SEQUENCE [LARGE SCALE GENOMIC DNA]</scope>
    <source>
        <strain evidence="2 3">MAFF 239500</strain>
    </source>
</reference>
<dbReference type="EMBL" id="BQXU01000020">
    <property type="protein sequence ID" value="GKT47592.1"/>
    <property type="molecule type" value="Genomic_DNA"/>
</dbReference>
<dbReference type="RefSeq" id="XP_049129942.1">
    <property type="nucleotide sequence ID" value="XM_049273985.1"/>
</dbReference>
<keyword evidence="3" id="KW-1185">Reference proteome</keyword>
<proteinExistence type="predicted"/>
<dbReference type="GeneID" id="73328575"/>
<feature type="chain" id="PRO_5041281618" evidence="1">
    <location>
        <begin position="18"/>
        <end position="288"/>
    </location>
</feature>
<comment type="caution">
    <text evidence="2">The sequence shown here is derived from an EMBL/GenBank/DDBJ whole genome shotgun (WGS) entry which is preliminary data.</text>
</comment>